<accession>A0A815XCC7</accession>
<organism evidence="1 2">
    <name type="scientific">Rotaria sordida</name>
    <dbReference type="NCBI Taxonomy" id="392033"/>
    <lineage>
        <taxon>Eukaryota</taxon>
        <taxon>Metazoa</taxon>
        <taxon>Spiralia</taxon>
        <taxon>Gnathifera</taxon>
        <taxon>Rotifera</taxon>
        <taxon>Eurotatoria</taxon>
        <taxon>Bdelloidea</taxon>
        <taxon>Philodinida</taxon>
        <taxon>Philodinidae</taxon>
        <taxon>Rotaria</taxon>
    </lineage>
</organism>
<dbReference type="Proteomes" id="UP000663864">
    <property type="component" value="Unassembled WGS sequence"/>
</dbReference>
<protein>
    <submittedName>
        <fullName evidence="1">Uncharacterized protein</fullName>
    </submittedName>
</protein>
<name>A0A815XCC7_9BILA</name>
<evidence type="ECO:0000313" key="1">
    <source>
        <dbReference type="EMBL" id="CAF1555756.1"/>
    </source>
</evidence>
<sequence>FEAYQRDEYNCPGNVCGTGLCYITISPGNTGFNVGGTPCA</sequence>
<feature type="non-terminal residue" evidence="1">
    <location>
        <position position="1"/>
    </location>
</feature>
<proteinExistence type="predicted"/>
<dbReference type="EMBL" id="CAJNOT010018969">
    <property type="protein sequence ID" value="CAF1555756.1"/>
    <property type="molecule type" value="Genomic_DNA"/>
</dbReference>
<comment type="caution">
    <text evidence="1">The sequence shown here is derived from an EMBL/GenBank/DDBJ whole genome shotgun (WGS) entry which is preliminary data.</text>
</comment>
<reference evidence="1" key="1">
    <citation type="submission" date="2021-02" db="EMBL/GenBank/DDBJ databases">
        <authorList>
            <person name="Nowell W R."/>
        </authorList>
    </citation>
    <scope>NUCLEOTIDE SEQUENCE</scope>
</reference>
<gene>
    <name evidence="1" type="ORF">ZHD862_LOCUS39448</name>
</gene>
<evidence type="ECO:0000313" key="2">
    <source>
        <dbReference type="Proteomes" id="UP000663864"/>
    </source>
</evidence>
<dbReference type="AlphaFoldDB" id="A0A815XCC7"/>